<reference evidence="7 8" key="1">
    <citation type="submission" date="2020-04" db="EMBL/GenBank/DDBJ databases">
        <title>Perkinsus chesapeaki whole genome sequence.</title>
        <authorList>
            <person name="Bogema D.R."/>
        </authorList>
    </citation>
    <scope>NUCLEOTIDE SEQUENCE [LARGE SCALE GENOMIC DNA]</scope>
    <source>
        <strain evidence="7">ATCC PRA-425</strain>
    </source>
</reference>
<evidence type="ECO:0000313" key="7">
    <source>
        <dbReference type="EMBL" id="KAF4650678.1"/>
    </source>
</evidence>
<dbReference type="Pfam" id="PF00112">
    <property type="entry name" value="Peptidase_C1"/>
    <property type="match status" value="2"/>
</dbReference>
<dbReference type="InterPro" id="IPR038765">
    <property type="entry name" value="Papain-like_cys_pep_sf"/>
</dbReference>
<feature type="domain" description="Cathepsin propeptide inhibitor" evidence="6">
    <location>
        <begin position="234"/>
        <end position="290"/>
    </location>
</feature>
<evidence type="ECO:0000313" key="8">
    <source>
        <dbReference type="Proteomes" id="UP000591131"/>
    </source>
</evidence>
<evidence type="ECO:0000256" key="4">
    <source>
        <dbReference type="SAM" id="MobiDB-lite"/>
    </source>
</evidence>
<dbReference type="Proteomes" id="UP000591131">
    <property type="component" value="Unassembled WGS sequence"/>
</dbReference>
<keyword evidence="8" id="KW-1185">Reference proteome</keyword>
<accession>A0A7J6KTZ2</accession>
<organism evidence="7 8">
    <name type="scientific">Perkinsus chesapeaki</name>
    <name type="common">Clam parasite</name>
    <name type="synonym">Perkinsus andrewsi</name>
    <dbReference type="NCBI Taxonomy" id="330153"/>
    <lineage>
        <taxon>Eukaryota</taxon>
        <taxon>Sar</taxon>
        <taxon>Alveolata</taxon>
        <taxon>Perkinsozoa</taxon>
        <taxon>Perkinsea</taxon>
        <taxon>Perkinsida</taxon>
        <taxon>Perkinsidae</taxon>
        <taxon>Perkinsus</taxon>
    </lineage>
</organism>
<feature type="domain" description="Cathepsin propeptide inhibitor" evidence="6">
    <location>
        <begin position="1"/>
        <end position="50"/>
    </location>
</feature>
<dbReference type="InterPro" id="IPR013201">
    <property type="entry name" value="Prot_inhib_I29"/>
</dbReference>
<keyword evidence="2" id="KW-0865">Zymogen</keyword>
<evidence type="ECO:0000256" key="1">
    <source>
        <dbReference type="ARBA" id="ARBA00008455"/>
    </source>
</evidence>
<evidence type="ECO:0000256" key="3">
    <source>
        <dbReference type="ARBA" id="ARBA00023157"/>
    </source>
</evidence>
<dbReference type="Gene3D" id="3.90.70.10">
    <property type="entry name" value="Cysteine proteinases"/>
    <property type="match status" value="2"/>
</dbReference>
<evidence type="ECO:0000259" key="5">
    <source>
        <dbReference type="SMART" id="SM00645"/>
    </source>
</evidence>
<dbReference type="GO" id="GO:0008234">
    <property type="term" value="F:cysteine-type peptidase activity"/>
    <property type="evidence" value="ECO:0007669"/>
    <property type="project" value="InterPro"/>
</dbReference>
<feature type="non-terminal residue" evidence="7">
    <location>
        <position position="1"/>
    </location>
</feature>
<protein>
    <submittedName>
        <fullName evidence="7">Uncharacterized protein</fullName>
    </submittedName>
</protein>
<feature type="compositionally biased region" description="Polar residues" evidence="4">
    <location>
        <begin position="302"/>
        <end position="324"/>
    </location>
</feature>
<dbReference type="SMART" id="SM00848">
    <property type="entry name" value="Inhibitor_I29"/>
    <property type="match status" value="2"/>
</dbReference>
<dbReference type="GO" id="GO:0006508">
    <property type="term" value="P:proteolysis"/>
    <property type="evidence" value="ECO:0007669"/>
    <property type="project" value="InterPro"/>
</dbReference>
<dbReference type="InterPro" id="IPR013128">
    <property type="entry name" value="Peptidase_C1A"/>
</dbReference>
<gene>
    <name evidence="7" type="ORF">FOL47_000971</name>
</gene>
<comment type="caution">
    <text evidence="7">The sequence shown here is derived from an EMBL/GenBank/DDBJ whole genome shotgun (WGS) entry which is preliminary data.</text>
</comment>
<evidence type="ECO:0000259" key="6">
    <source>
        <dbReference type="SMART" id="SM00848"/>
    </source>
</evidence>
<feature type="region of interest" description="Disordered" evidence="4">
    <location>
        <begin position="293"/>
        <end position="324"/>
    </location>
</feature>
<dbReference type="SUPFAM" id="SSF54001">
    <property type="entry name" value="Cysteine proteinases"/>
    <property type="match status" value="2"/>
</dbReference>
<keyword evidence="3" id="KW-1015">Disulfide bond</keyword>
<dbReference type="SMART" id="SM00645">
    <property type="entry name" value="Pept_C1"/>
    <property type="match status" value="1"/>
</dbReference>
<feature type="domain" description="Peptidase C1A papain C-terminal" evidence="5">
    <location>
        <begin position="328"/>
        <end position="499"/>
    </location>
</feature>
<dbReference type="InterPro" id="IPR000668">
    <property type="entry name" value="Peptidase_C1A_C"/>
</dbReference>
<dbReference type="AlphaFoldDB" id="A0A7J6KTZ2"/>
<dbReference type="InterPro" id="IPR000169">
    <property type="entry name" value="Pept_cys_AS"/>
</dbReference>
<sequence>YAISFDSMAEDAYRLEVFRKNVMFIEETNRRNLSYTLEVNKFTAMTQEEFTREMSEQSTSSSFTHKVETPQNDGDYMPSNFLDGFPSNLNWVQRGLFEAACWLKTGVLPKLSVQEIIDCSWEQGNQGCTNGRRGNVIKYIEDYGITYSEYYPYRAKEQMCQIIFDKAKLALKPGDTSSDDVITVPPTDLGGLFLPLQKGPISVGIDASPEQWKSYKGGILGSSGADDSGIIGRYAAFKNKYAISFDSMAEDAYRLEVFRKNAMFIEETNRKNLSYKLEINQFTAMTQEEFARKMSRGRRHSTSSSFTREVSTLRNNSHSPSNNSLGDFPSDLSWVKMGAVNPPIKQGDCGSCYAIATLGAVEAACWLRTGVLPRLSVQEILDCSWEQGNEGCATGTRSNVIKYIEDYGMMQNEYYPYKAEDQMCKMISDMSKLCLKRGDLTSNDVIRVEPGDLEGLFGQLQKGPMVVIVDAESREGASNSSQPSLAKGGLNIRSFLSVMG</sequence>
<proteinExistence type="inferred from homology"/>
<dbReference type="PANTHER" id="PTHR12411">
    <property type="entry name" value="CYSTEINE PROTEASE FAMILY C1-RELATED"/>
    <property type="match status" value="1"/>
</dbReference>
<name>A0A7J6KTZ2_PERCH</name>
<dbReference type="EMBL" id="JAAPAO010001204">
    <property type="protein sequence ID" value="KAF4650678.1"/>
    <property type="molecule type" value="Genomic_DNA"/>
</dbReference>
<comment type="similarity">
    <text evidence="1">Belongs to the peptidase C1 family.</text>
</comment>
<dbReference type="Pfam" id="PF08246">
    <property type="entry name" value="Inhibitor_I29"/>
    <property type="match status" value="2"/>
</dbReference>
<dbReference type="PROSITE" id="PS00139">
    <property type="entry name" value="THIOL_PROTEASE_CYS"/>
    <property type="match status" value="1"/>
</dbReference>
<evidence type="ECO:0000256" key="2">
    <source>
        <dbReference type="ARBA" id="ARBA00023145"/>
    </source>
</evidence>
<dbReference type="OrthoDB" id="423263at2759"/>